<dbReference type="InterPro" id="IPR058245">
    <property type="entry name" value="NreC/VraR/RcsB-like_REC"/>
</dbReference>
<dbReference type="Pfam" id="PF00072">
    <property type="entry name" value="Response_reg"/>
    <property type="match status" value="1"/>
</dbReference>
<dbReference type="PROSITE" id="PS50110">
    <property type="entry name" value="RESPONSE_REGULATORY"/>
    <property type="match status" value="1"/>
</dbReference>
<dbReference type="SUPFAM" id="SSF46894">
    <property type="entry name" value="C-terminal effector domain of the bipartite response regulators"/>
    <property type="match status" value="1"/>
</dbReference>
<dbReference type="Gene3D" id="3.40.50.2300">
    <property type="match status" value="1"/>
</dbReference>
<evidence type="ECO:0000313" key="6">
    <source>
        <dbReference type="EMBL" id="SNR90275.1"/>
    </source>
</evidence>
<dbReference type="GO" id="GO:0000160">
    <property type="term" value="P:phosphorelay signal transduction system"/>
    <property type="evidence" value="ECO:0007669"/>
    <property type="project" value="InterPro"/>
</dbReference>
<sequence length="230" mass="24280">MAVTAQPHDDAGPARVFLVDDHRVVRTGLAAYLATEPGMTVVGEADDGRRALEALAVLERAGELPDVVLMDLQMPTMDGVAATAEIKRRWPEVEVVAVTSFVEEERVRAALEAGAAGYLLKDADADEVAAAVRAAVAGEVHLDPAAARALTAALRAPRPAVDALTAREREVLVLLATGGTNRQIGRHLGVAERTARTHVSNILAKLGLVSRTQAAMWAVREGLVPVEGRP</sequence>
<dbReference type="InterPro" id="IPR011006">
    <property type="entry name" value="CheY-like_superfamily"/>
</dbReference>
<proteinExistence type="predicted"/>
<dbReference type="GO" id="GO:0003677">
    <property type="term" value="F:DNA binding"/>
    <property type="evidence" value="ECO:0007669"/>
    <property type="project" value="UniProtKB-KW"/>
</dbReference>
<gene>
    <name evidence="6" type="ORF">SAMN04488107_0540</name>
</gene>
<protein>
    <submittedName>
        <fullName evidence="6">Two component transcriptional regulator, LuxR family</fullName>
    </submittedName>
</protein>
<evidence type="ECO:0000313" key="7">
    <source>
        <dbReference type="Proteomes" id="UP000198386"/>
    </source>
</evidence>
<dbReference type="EMBL" id="FZOH01000001">
    <property type="protein sequence ID" value="SNR90275.1"/>
    <property type="molecule type" value="Genomic_DNA"/>
</dbReference>
<dbReference type="SMART" id="SM00448">
    <property type="entry name" value="REC"/>
    <property type="match status" value="1"/>
</dbReference>
<dbReference type="PANTHER" id="PTHR43214">
    <property type="entry name" value="TWO-COMPONENT RESPONSE REGULATOR"/>
    <property type="match status" value="1"/>
</dbReference>
<dbReference type="CDD" id="cd06170">
    <property type="entry name" value="LuxR_C_like"/>
    <property type="match status" value="1"/>
</dbReference>
<dbReference type="PRINTS" id="PR00038">
    <property type="entry name" value="HTHLUXR"/>
</dbReference>
<evidence type="ECO:0000259" key="5">
    <source>
        <dbReference type="PROSITE" id="PS50110"/>
    </source>
</evidence>
<keyword evidence="7" id="KW-1185">Reference proteome</keyword>
<dbReference type="PANTHER" id="PTHR43214:SF43">
    <property type="entry name" value="TWO-COMPONENT RESPONSE REGULATOR"/>
    <property type="match status" value="1"/>
</dbReference>
<dbReference type="InterPro" id="IPR001789">
    <property type="entry name" value="Sig_transdc_resp-reg_receiver"/>
</dbReference>
<evidence type="ECO:0000256" key="3">
    <source>
        <dbReference type="PROSITE-ProRule" id="PRU00169"/>
    </source>
</evidence>
<dbReference type="SUPFAM" id="SSF52172">
    <property type="entry name" value="CheY-like"/>
    <property type="match status" value="1"/>
</dbReference>
<dbReference type="SMART" id="SM00421">
    <property type="entry name" value="HTH_LUXR"/>
    <property type="match status" value="1"/>
</dbReference>
<evidence type="ECO:0000256" key="2">
    <source>
        <dbReference type="ARBA" id="ARBA00023125"/>
    </source>
</evidence>
<feature type="modified residue" description="4-aspartylphosphate" evidence="3">
    <location>
        <position position="71"/>
    </location>
</feature>
<feature type="domain" description="Response regulatory" evidence="5">
    <location>
        <begin position="15"/>
        <end position="136"/>
    </location>
</feature>
<accession>A0A239A3R3</accession>
<reference evidence="7" key="1">
    <citation type="submission" date="2017-06" db="EMBL/GenBank/DDBJ databases">
        <authorList>
            <person name="Varghese N."/>
            <person name="Submissions S."/>
        </authorList>
    </citation>
    <scope>NUCLEOTIDE SEQUENCE [LARGE SCALE GENOMIC DNA]</scope>
    <source>
        <strain evidence="7">DSM 45423</strain>
    </source>
</reference>
<dbReference type="GO" id="GO:0006355">
    <property type="term" value="P:regulation of DNA-templated transcription"/>
    <property type="evidence" value="ECO:0007669"/>
    <property type="project" value="InterPro"/>
</dbReference>
<dbReference type="Proteomes" id="UP000198386">
    <property type="component" value="Unassembled WGS sequence"/>
</dbReference>
<dbReference type="PROSITE" id="PS50043">
    <property type="entry name" value="HTH_LUXR_2"/>
    <property type="match status" value="1"/>
</dbReference>
<evidence type="ECO:0000256" key="1">
    <source>
        <dbReference type="ARBA" id="ARBA00022553"/>
    </source>
</evidence>
<dbReference type="InterPro" id="IPR000792">
    <property type="entry name" value="Tscrpt_reg_LuxR_C"/>
</dbReference>
<keyword evidence="2" id="KW-0238">DNA-binding</keyword>
<dbReference type="CDD" id="cd17535">
    <property type="entry name" value="REC_NarL-like"/>
    <property type="match status" value="1"/>
</dbReference>
<organism evidence="6 7">
    <name type="scientific">Geodermatophilus saharensis</name>
    <dbReference type="NCBI Taxonomy" id="1137994"/>
    <lineage>
        <taxon>Bacteria</taxon>
        <taxon>Bacillati</taxon>
        <taxon>Actinomycetota</taxon>
        <taxon>Actinomycetes</taxon>
        <taxon>Geodermatophilales</taxon>
        <taxon>Geodermatophilaceae</taxon>
        <taxon>Geodermatophilus</taxon>
    </lineage>
</organism>
<feature type="domain" description="HTH luxR-type" evidence="4">
    <location>
        <begin position="157"/>
        <end position="222"/>
    </location>
</feature>
<dbReference type="Pfam" id="PF00196">
    <property type="entry name" value="GerE"/>
    <property type="match status" value="1"/>
</dbReference>
<dbReference type="AlphaFoldDB" id="A0A239A3R3"/>
<keyword evidence="1 3" id="KW-0597">Phosphoprotein</keyword>
<evidence type="ECO:0000259" key="4">
    <source>
        <dbReference type="PROSITE" id="PS50043"/>
    </source>
</evidence>
<name>A0A239A3R3_9ACTN</name>
<dbReference type="InterPro" id="IPR016032">
    <property type="entry name" value="Sig_transdc_resp-reg_C-effctor"/>
</dbReference>
<dbReference type="InterPro" id="IPR039420">
    <property type="entry name" value="WalR-like"/>
</dbReference>